<dbReference type="InterPro" id="IPR046342">
    <property type="entry name" value="CBS_dom_sf"/>
</dbReference>
<keyword evidence="6 8" id="KW-0472">Membrane</keyword>
<evidence type="ECO:0000256" key="1">
    <source>
        <dbReference type="ARBA" id="ARBA00004651"/>
    </source>
</evidence>
<keyword evidence="5 8" id="KW-1133">Transmembrane helix</keyword>
<evidence type="ECO:0000313" key="14">
    <source>
        <dbReference type="Proteomes" id="UP001271792"/>
    </source>
</evidence>
<dbReference type="InterPro" id="IPR000644">
    <property type="entry name" value="CBS_dom"/>
</dbReference>
<name>A0ABU4U114_9PSEU</name>
<protein>
    <submittedName>
        <fullName evidence="13">Hemolysin family protein</fullName>
    </submittedName>
</protein>
<dbReference type="PROSITE" id="PS51371">
    <property type="entry name" value="CBS"/>
    <property type="match status" value="1"/>
</dbReference>
<evidence type="ECO:0000256" key="7">
    <source>
        <dbReference type="PROSITE-ProRule" id="PRU00703"/>
    </source>
</evidence>
<evidence type="ECO:0000256" key="3">
    <source>
        <dbReference type="ARBA" id="ARBA00022692"/>
    </source>
</evidence>
<feature type="transmembrane region" description="Helical" evidence="10">
    <location>
        <begin position="93"/>
        <end position="114"/>
    </location>
</feature>
<dbReference type="Proteomes" id="UP001271792">
    <property type="component" value="Unassembled WGS sequence"/>
</dbReference>
<keyword evidence="2" id="KW-1003">Cell membrane</keyword>
<evidence type="ECO:0000313" key="13">
    <source>
        <dbReference type="EMBL" id="MDX8054264.1"/>
    </source>
</evidence>
<keyword evidence="4" id="KW-0677">Repeat</keyword>
<comment type="caution">
    <text evidence="13">The sequence shown here is derived from an EMBL/GenBank/DDBJ whole genome shotgun (WGS) entry which is preliminary data.</text>
</comment>
<proteinExistence type="predicted"/>
<dbReference type="PANTHER" id="PTHR43099">
    <property type="entry name" value="UPF0053 PROTEIN YRKA"/>
    <property type="match status" value="1"/>
</dbReference>
<reference evidence="13 14" key="1">
    <citation type="submission" date="2023-11" db="EMBL/GenBank/DDBJ databases">
        <title>Lentzea sokolovensis, sp. nov., Lentzea kristufkii, sp. nov., and Lentzea miocenensis, sp. nov., rare actinobacteria from Sokolov Coal Basin, Miocene lacustrine sediment, Czech Republic.</title>
        <authorList>
            <person name="Lara A."/>
            <person name="Kotroba L."/>
            <person name="Nouioui I."/>
            <person name="Neumann-Schaal M."/>
            <person name="Mast Y."/>
            <person name="Chronakova A."/>
        </authorList>
    </citation>
    <scope>NUCLEOTIDE SEQUENCE [LARGE SCALE GENOMIC DNA]</scope>
    <source>
        <strain evidence="13 14">BCCO 10_0798</strain>
    </source>
</reference>
<dbReference type="InterPro" id="IPR044751">
    <property type="entry name" value="Ion_transp-like_CBS"/>
</dbReference>
<dbReference type="PANTHER" id="PTHR43099:SF5">
    <property type="entry name" value="HLYC_CORC FAMILY TRANSPORTER"/>
    <property type="match status" value="1"/>
</dbReference>
<organism evidence="13 14">
    <name type="scientific">Lentzea kristufekii</name>
    <dbReference type="NCBI Taxonomy" id="3095430"/>
    <lineage>
        <taxon>Bacteria</taxon>
        <taxon>Bacillati</taxon>
        <taxon>Actinomycetota</taxon>
        <taxon>Actinomycetes</taxon>
        <taxon>Pseudonocardiales</taxon>
        <taxon>Pseudonocardiaceae</taxon>
        <taxon>Lentzea</taxon>
    </lineage>
</organism>
<evidence type="ECO:0000256" key="4">
    <source>
        <dbReference type="ARBA" id="ARBA00022737"/>
    </source>
</evidence>
<feature type="domain" description="CBS" evidence="11">
    <location>
        <begin position="216"/>
        <end position="274"/>
    </location>
</feature>
<dbReference type="CDD" id="cd04590">
    <property type="entry name" value="CBS_pair_CorC_HlyC_assoc"/>
    <property type="match status" value="1"/>
</dbReference>
<sequence>MSIVISVVLLALNGFFVAAEFALIAAKRHRLEQAAETSRAARAAVAGVRELSLMLAGAQLGITLCTLGLGALAKPAVADLLEPALRLTGLPEAFAYGIAFAISLVLVVFLHMVVGEMAPKSWAIANPERSALILALPFRAFARSVRWLLSGLNGVTNSLLRLMKVEPQDELAQAHRPDDLRMLLRQSAEHGLIPEAQQRLLTRMLQVQRTTVSEVMVPIEETSTVTEHTTAQEIERRSLQCGRSRFPVTDQRGDYVGLVHIREAMRATDRGEDLPARELMGPVLTLPASMPVAQAVTAMREARAQLALVADDSAVTTTRDARAQLTLAADHASSRRSSGRLFGSTAEGDSGRSGGRTADLPANEPPSPEERPISGIAALEDLLEELIGDFEDETDTRPVGVR</sequence>
<evidence type="ECO:0000256" key="6">
    <source>
        <dbReference type="ARBA" id="ARBA00023136"/>
    </source>
</evidence>
<feature type="transmembrane region" description="Helical" evidence="10">
    <location>
        <begin position="51"/>
        <end position="73"/>
    </location>
</feature>
<feature type="domain" description="CNNM transmembrane" evidence="12">
    <location>
        <begin position="1"/>
        <end position="197"/>
    </location>
</feature>
<keyword evidence="7" id="KW-0129">CBS domain</keyword>
<dbReference type="PROSITE" id="PS51846">
    <property type="entry name" value="CNNM"/>
    <property type="match status" value="1"/>
</dbReference>
<dbReference type="InterPro" id="IPR051676">
    <property type="entry name" value="UPF0053_domain"/>
</dbReference>
<dbReference type="InterPro" id="IPR002550">
    <property type="entry name" value="CNNM"/>
</dbReference>
<reference evidence="13 14" key="2">
    <citation type="submission" date="2023-11" db="EMBL/GenBank/DDBJ databases">
        <authorList>
            <person name="Lara A.C."/>
            <person name="Chronakova A."/>
        </authorList>
    </citation>
    <scope>NUCLEOTIDE SEQUENCE [LARGE SCALE GENOMIC DNA]</scope>
    <source>
        <strain evidence="13 14">BCCO 10_0798</strain>
    </source>
</reference>
<evidence type="ECO:0000256" key="2">
    <source>
        <dbReference type="ARBA" id="ARBA00022475"/>
    </source>
</evidence>
<evidence type="ECO:0000259" key="12">
    <source>
        <dbReference type="PROSITE" id="PS51846"/>
    </source>
</evidence>
<keyword evidence="14" id="KW-1185">Reference proteome</keyword>
<evidence type="ECO:0000256" key="10">
    <source>
        <dbReference type="SAM" id="Phobius"/>
    </source>
</evidence>
<dbReference type="Gene3D" id="3.90.1280.20">
    <property type="match status" value="1"/>
</dbReference>
<feature type="region of interest" description="Disordered" evidence="9">
    <location>
        <begin position="328"/>
        <end position="375"/>
    </location>
</feature>
<dbReference type="Pfam" id="PF00571">
    <property type="entry name" value="CBS"/>
    <property type="match status" value="1"/>
</dbReference>
<evidence type="ECO:0000256" key="8">
    <source>
        <dbReference type="PROSITE-ProRule" id="PRU01193"/>
    </source>
</evidence>
<gene>
    <name evidence="13" type="ORF">SK571_33250</name>
</gene>
<evidence type="ECO:0000259" key="11">
    <source>
        <dbReference type="PROSITE" id="PS51371"/>
    </source>
</evidence>
<feature type="transmembrane region" description="Helical" evidence="10">
    <location>
        <begin position="6"/>
        <end position="26"/>
    </location>
</feature>
<dbReference type="Gene3D" id="3.10.580.10">
    <property type="entry name" value="CBS-domain"/>
    <property type="match status" value="1"/>
</dbReference>
<evidence type="ECO:0000256" key="5">
    <source>
        <dbReference type="ARBA" id="ARBA00022989"/>
    </source>
</evidence>
<dbReference type="RefSeq" id="WP_319988062.1">
    <property type="nucleotide sequence ID" value="NZ_JAXAVV010000020.1"/>
</dbReference>
<evidence type="ECO:0000256" key="9">
    <source>
        <dbReference type="SAM" id="MobiDB-lite"/>
    </source>
</evidence>
<dbReference type="SUPFAM" id="SSF54631">
    <property type="entry name" value="CBS-domain pair"/>
    <property type="match status" value="1"/>
</dbReference>
<accession>A0ABU4U114</accession>
<dbReference type="Pfam" id="PF01595">
    <property type="entry name" value="CNNM"/>
    <property type="match status" value="1"/>
</dbReference>
<dbReference type="EMBL" id="JAXAVV010000020">
    <property type="protein sequence ID" value="MDX8054264.1"/>
    <property type="molecule type" value="Genomic_DNA"/>
</dbReference>
<keyword evidence="3 8" id="KW-0812">Transmembrane</keyword>
<comment type="subcellular location">
    <subcellularLocation>
        <location evidence="1">Cell membrane</location>
        <topology evidence="1">Multi-pass membrane protein</topology>
    </subcellularLocation>
</comment>